<keyword evidence="8" id="KW-1185">Reference proteome</keyword>
<dbReference type="Pfam" id="PF14648">
    <property type="entry name" value="FAM91_C"/>
    <property type="match status" value="1"/>
</dbReference>
<evidence type="ECO:0000259" key="5">
    <source>
        <dbReference type="Pfam" id="PF14647"/>
    </source>
</evidence>
<accession>A0A8J2PR05</accession>
<gene>
    <name evidence="7" type="ORF">AFUS01_LOCUS39955</name>
</gene>
<dbReference type="Proteomes" id="UP000708208">
    <property type="component" value="Unassembled WGS sequence"/>
</dbReference>
<dbReference type="InterPro" id="IPR028091">
    <property type="entry name" value="FAM91_N_dom"/>
</dbReference>
<feature type="domain" description="FAM91 N-terminal" evidence="5">
    <location>
        <begin position="474"/>
        <end position="777"/>
    </location>
</feature>
<feature type="domain" description="Glucose-methanol-choline oxidoreductase C-terminal" evidence="4">
    <location>
        <begin position="320"/>
        <end position="446"/>
    </location>
</feature>
<name>A0A8J2PR05_9HEXA</name>
<reference evidence="7" key="1">
    <citation type="submission" date="2021-06" db="EMBL/GenBank/DDBJ databases">
        <authorList>
            <person name="Hodson N. C."/>
            <person name="Mongue J. A."/>
            <person name="Jaron S. K."/>
        </authorList>
    </citation>
    <scope>NUCLEOTIDE SEQUENCE</scope>
</reference>
<dbReference type="OrthoDB" id="275996at2759"/>
<evidence type="ECO:0000256" key="1">
    <source>
        <dbReference type="ARBA" id="ARBA00010319"/>
    </source>
</evidence>
<dbReference type="InterPro" id="IPR039199">
    <property type="entry name" value="FAM91"/>
</dbReference>
<evidence type="ECO:0000259" key="6">
    <source>
        <dbReference type="Pfam" id="PF14648"/>
    </source>
</evidence>
<comment type="similarity">
    <text evidence="1">Belongs to the FAM91 family.</text>
</comment>
<dbReference type="EMBL" id="CAJVCH010554440">
    <property type="protein sequence ID" value="CAG7830129.1"/>
    <property type="molecule type" value="Genomic_DNA"/>
</dbReference>
<dbReference type="InterPro" id="IPR028097">
    <property type="entry name" value="FAM91_C_dom"/>
</dbReference>
<dbReference type="PANTHER" id="PTHR28441">
    <property type="entry name" value="PROTEIN FAM91A1"/>
    <property type="match status" value="1"/>
</dbReference>
<dbReference type="InterPro" id="IPR007867">
    <property type="entry name" value="GMC_OxRtase_C"/>
</dbReference>
<dbReference type="PANTHER" id="PTHR28441:SF2">
    <property type="entry name" value="PROTEIN FAM91A1"/>
    <property type="match status" value="1"/>
</dbReference>
<dbReference type="GO" id="GO:0050660">
    <property type="term" value="F:flavin adenine dinucleotide binding"/>
    <property type="evidence" value="ECO:0007669"/>
    <property type="project" value="InterPro"/>
</dbReference>
<feature type="region of interest" description="Disordered" evidence="2">
    <location>
        <begin position="1252"/>
        <end position="1279"/>
    </location>
</feature>
<dbReference type="GO" id="GO:0016614">
    <property type="term" value="F:oxidoreductase activity, acting on CH-OH group of donors"/>
    <property type="evidence" value="ECO:0007669"/>
    <property type="project" value="InterPro"/>
</dbReference>
<dbReference type="Pfam" id="PF00732">
    <property type="entry name" value="GMC_oxred_N"/>
    <property type="match status" value="1"/>
</dbReference>
<evidence type="ECO:0000313" key="7">
    <source>
        <dbReference type="EMBL" id="CAG7830129.1"/>
    </source>
</evidence>
<evidence type="ECO:0000313" key="8">
    <source>
        <dbReference type="Proteomes" id="UP000708208"/>
    </source>
</evidence>
<evidence type="ECO:0000259" key="3">
    <source>
        <dbReference type="Pfam" id="PF00732"/>
    </source>
</evidence>
<proteinExistence type="inferred from homology"/>
<dbReference type="Pfam" id="PF14647">
    <property type="entry name" value="FAM91_N"/>
    <property type="match status" value="1"/>
</dbReference>
<evidence type="ECO:0000256" key="2">
    <source>
        <dbReference type="SAM" id="MobiDB-lite"/>
    </source>
</evidence>
<dbReference type="InterPro" id="IPR000172">
    <property type="entry name" value="GMC_OxRdtase_N"/>
</dbReference>
<dbReference type="Pfam" id="PF05199">
    <property type="entry name" value="GMC_oxred_C"/>
    <property type="match status" value="1"/>
</dbReference>
<protein>
    <submittedName>
        <fullName evidence="7">Uncharacterized protein</fullName>
    </submittedName>
</protein>
<comment type="caution">
    <text evidence="7">The sequence shown here is derived from an EMBL/GenBank/DDBJ whole genome shotgun (WGS) entry which is preliminary data.</text>
</comment>
<feature type="domain" description="Glucose-methanol-choline oxidoreductase N-terminal" evidence="3">
    <location>
        <begin position="32"/>
        <end position="186"/>
    </location>
</feature>
<feature type="domain" description="FAM91 C-terminal" evidence="6">
    <location>
        <begin position="845"/>
        <end position="1351"/>
    </location>
</feature>
<evidence type="ECO:0000259" key="4">
    <source>
        <dbReference type="Pfam" id="PF05199"/>
    </source>
</evidence>
<sequence>MQLINQPENDWKFKAVPQKDSFKAHINNSPQLNRGKGLGGSGFLNFMVHMRGNPNDFDYWAEVTGDESWKYENVLPFFKRIEKYQGYFPNDEVHGTDGLLDIQVSTIAPMLDEWIHAGLEMGLKINDPNGYQNESVFPLEITVRNGTRASTQTAYLEPILERSNLNVQTYAHVEKVHLNDQNQAVGHLQELGIPVKADLPVGKNLRDHFLTFHGPFNVDRGNSIMGDRDYNALSLQNYLRGGFSTFASMGVGGAAMLSSSIKNDPSYPDIYLTYIGNGNFKGSGVGTEACFGLKPGIAQKYFEADSGNDSLLLVTVLGTPKSFGEIKLLSTDPMDHPLIDPNYLSHPDDIKVVVEGMQKGTKMITKSKAFANIGTRYTESFFPGCENFDSNASDDYFECLARHFSGTMWHYSGTCKMGKGSSDPTAVVDSQLRVIGIPGLRVVDASESGAEHLLLVPIAFNTTMDSNPEVEFHIGRNIPWTRLPTKIKEIFGNAQKGYEKAVLAYSIRNQLRFSDHLIKTIQKDEGRYYEEVVNYSKDHLMLYPYHLSDRVVKGLRITPFQYYSSVMEMIMDQEKSYDSLPNFTAADCLRLLGIGRNQYIELMNKYRASRKLFRRKPPRELLPSKPIDISVDPWFRVHVGYVTEEDIALTKPNERKIIDFLIDNGGQRAGTLDFDCVHSLYRKGLIYLDVPIASDDYIVVPPLEGFVMNRVLGDYFETLLYKIFVSIDEHTTVGELSSVLDIDAQLIKNAVSLYCRLGFAYKKNVDSELTNMDPSWQKYQPKSRNSNTYVTQDENSITNELTSALAESDSYSSDLSMQLRAESCQHAAVHSFLSGGHSTSSSNPSRRIAFLYDSTLTAFLMMGNLSPGLKNHAVTMFEVGKMPDESLDSFLSELENISWTEGEGEAQRYFEHAKTLRKAILFLRNNSKMGSMSLDLLRCESLLNLDKLTCSRLLNKNYELIVSMAPLSYEVTPVCSENLPHFGPSIPQVNSVWFKLFLYSITNSGPTSLLMTRGSVLHELPFELEDCDKYLVTSWGHDSSVIPGANALFTLNDALTHSAVFVQAYGLIGESSTVIVPFPLTWTKNQTNESDDAKTPSQPYQMYAKWAKHPAIVKLSRLFDLERSCGFITMMNIRGNADSSITKNEANVAMPDNKSPGVLPRSSTLSNVTEEETIEDPSEELVMAENEDGHVVISGNTAKPEPRNGFKDDQSAKIYQEELESELTAELSVKPKGFDSRQQKIESLRLDLTDLSLNDSGQSRGSSDANVSDPLINPDASQSEPANQEFFWYDDWTLLDCQFGLPLFDSGVNEIVCDQLVSKGLWEEKSLEQLVKFNAELGRQLMSFINAHQAPAPDPWKEEIPLPSKNFYCHNGRLLEIDPFDL</sequence>
<feature type="compositionally biased region" description="Polar residues" evidence="2">
    <location>
        <begin position="1252"/>
        <end position="1266"/>
    </location>
</feature>
<feature type="region of interest" description="Disordered" evidence="2">
    <location>
        <begin position="1148"/>
        <end position="1177"/>
    </location>
</feature>
<organism evidence="7 8">
    <name type="scientific">Allacma fusca</name>
    <dbReference type="NCBI Taxonomy" id="39272"/>
    <lineage>
        <taxon>Eukaryota</taxon>
        <taxon>Metazoa</taxon>
        <taxon>Ecdysozoa</taxon>
        <taxon>Arthropoda</taxon>
        <taxon>Hexapoda</taxon>
        <taxon>Collembola</taxon>
        <taxon>Symphypleona</taxon>
        <taxon>Sminthuridae</taxon>
        <taxon>Allacma</taxon>
    </lineage>
</organism>